<dbReference type="InterPro" id="IPR035070">
    <property type="entry name" value="Streptogrisin_prodomain"/>
</dbReference>
<keyword evidence="3" id="KW-1185">Reference proteome</keyword>
<sequence>MSRWFARGLLSLAAAGALAAGLAGQAYAAPPTPEPTDRPDPALQQAVRRDLGISWEEYLTRGAQAERASELDRQLAGTPGYRGVVLQGSQIVVTGDGSKVDGAARAKGARVTAAGRRAASADPMLQKYLTEVGPDGLAALQVTADGWTVTVDQPDRARTNRSGRAVTPQQFAEQNPGVEVRAGRPAERRAVVLGGQGWVGTPAGVLCSVGFAGFDTSGRQEMLTAGHCTRDNSVDQAWLEADRSQFLGNRTFSQFGGPNNATNTQSTAGTDISIFGGAQQDLRPLVDTYGGQSKVTGVVTPVVGAPVCDSGRTSRSWRCSTITGVGPFAVYGFRGDDDVRWVNGFETPMTTLGGDSGGSMVSGLKAVGVLSAGGNYGGVEYSFGSDLAVYRQQLGRQIEIYLGTPSAPPAAPGSTVTGRVPVDRGDTIAPGTTVRVDGANGTVAQVAADGSFTFTAPSNGTAVTLTVQNGFSRSGSFTWDPRYGSATGPRNCGLRDGGCFQNFTTGAVYWSPNSGEHQVRGRIYDKWGSLGWENGRLGYPTGAEQCGLAGGGCYQQFQGGRIYWSLPTDAHPVWGEIGKEYQAVGAEQSTLKYPTGDEICGLRDGGCRQEFTGGSIGWSAKTGAHAVWGRIAERWNNLGAQNGMLGWPTSGEMCGLSEGGCWQRFGEGRMYYTPQLGANPIKGAIGQKWDATGFENGTLGYPTGQEYCGLAGNGCLQRFQRGSIYWSPATGAYWIRGAIRDSWGANGWEAGRLGYPTSDEQCWIAGGCFQTFTGGSIYWSGPSGAWPVWGAIREYWGANGWEAGRFGYPTSGESCTNSGTPQAVCRQSFQKGTITWSASGGASG</sequence>
<name>A0A255GD39_9ACTN</name>
<dbReference type="Pfam" id="PF08310">
    <property type="entry name" value="LGFP"/>
    <property type="match status" value="6"/>
</dbReference>
<dbReference type="InterPro" id="IPR009003">
    <property type="entry name" value="Peptidase_S1_PA"/>
</dbReference>
<keyword evidence="1" id="KW-0732">Signal</keyword>
<comment type="caution">
    <text evidence="2">The sequence shown here is derived from an EMBL/GenBank/DDBJ whole genome shotgun (WGS) entry which is preliminary data.</text>
</comment>
<dbReference type="Proteomes" id="UP000215896">
    <property type="component" value="Unassembled WGS sequence"/>
</dbReference>
<organism evidence="2 3">
    <name type="scientific">Enemella evansiae</name>
    <dbReference type="NCBI Taxonomy" id="2016499"/>
    <lineage>
        <taxon>Bacteria</taxon>
        <taxon>Bacillati</taxon>
        <taxon>Actinomycetota</taxon>
        <taxon>Actinomycetes</taxon>
        <taxon>Propionibacteriales</taxon>
        <taxon>Propionibacteriaceae</taxon>
        <taxon>Enemella</taxon>
    </lineage>
</organism>
<dbReference type="InterPro" id="IPR043504">
    <property type="entry name" value="Peptidase_S1_PA_chymotrypsin"/>
</dbReference>
<dbReference type="RefSeq" id="WP_094405639.1">
    <property type="nucleotide sequence ID" value="NZ_NMVO01000013.1"/>
</dbReference>
<evidence type="ECO:0000256" key="1">
    <source>
        <dbReference type="SAM" id="SignalP"/>
    </source>
</evidence>
<protein>
    <recommendedName>
        <fullName evidence="4">LGFP repeat-containing protein</fullName>
    </recommendedName>
</protein>
<feature type="chain" id="PRO_5012242521" description="LGFP repeat-containing protein" evidence="1">
    <location>
        <begin position="29"/>
        <end position="844"/>
    </location>
</feature>
<evidence type="ECO:0000313" key="3">
    <source>
        <dbReference type="Proteomes" id="UP000215896"/>
    </source>
</evidence>
<dbReference type="Gene3D" id="2.40.10.10">
    <property type="entry name" value="Trypsin-like serine proteases"/>
    <property type="match status" value="2"/>
</dbReference>
<dbReference type="SUPFAM" id="SSF50494">
    <property type="entry name" value="Trypsin-like serine proteases"/>
    <property type="match status" value="1"/>
</dbReference>
<gene>
    <name evidence="2" type="ORF">CGZ94_10995</name>
</gene>
<dbReference type="InterPro" id="IPR013207">
    <property type="entry name" value="LGFP"/>
</dbReference>
<accession>A0A255GD39</accession>
<dbReference type="EMBL" id="NMVO01000013">
    <property type="protein sequence ID" value="OYO13491.1"/>
    <property type="molecule type" value="Genomic_DNA"/>
</dbReference>
<feature type="signal peptide" evidence="1">
    <location>
        <begin position="1"/>
        <end position="28"/>
    </location>
</feature>
<proteinExistence type="predicted"/>
<evidence type="ECO:0000313" key="2">
    <source>
        <dbReference type="EMBL" id="OYO13491.1"/>
    </source>
</evidence>
<reference evidence="2 3" key="1">
    <citation type="submission" date="2017-07" db="EMBL/GenBank/DDBJ databases">
        <title>Draft whole genome sequences of clinical Proprionibacteriaceae strains.</title>
        <authorList>
            <person name="Bernier A.-M."/>
            <person name="Bernard K."/>
            <person name="Domingo M.-C."/>
        </authorList>
    </citation>
    <scope>NUCLEOTIDE SEQUENCE [LARGE SCALE GENOMIC DNA]</scope>
    <source>
        <strain evidence="2 3">NML 030167</strain>
    </source>
</reference>
<dbReference type="CDD" id="cd21112">
    <property type="entry name" value="alphaLP-like"/>
    <property type="match status" value="1"/>
</dbReference>
<dbReference type="Gene3D" id="3.30.300.50">
    <property type="match status" value="1"/>
</dbReference>
<evidence type="ECO:0008006" key="4">
    <source>
        <dbReference type="Google" id="ProtNLM"/>
    </source>
</evidence>
<dbReference type="AlphaFoldDB" id="A0A255GD39"/>
<dbReference type="OrthoDB" id="3744945at2"/>